<dbReference type="AlphaFoldDB" id="A0A1E5L617"/>
<accession>A0A1E5L617</accession>
<dbReference type="EMBL" id="MJAT01000014">
    <property type="protein sequence ID" value="OEH85556.1"/>
    <property type="molecule type" value="Genomic_DNA"/>
</dbReference>
<comment type="caution">
    <text evidence="1">The sequence shown here is derived from an EMBL/GenBank/DDBJ whole genome shotgun (WGS) entry which is preliminary data.</text>
</comment>
<protein>
    <recommendedName>
        <fullName evidence="3">Spore coat protein CotJA</fullName>
    </recommendedName>
</protein>
<dbReference type="RefSeq" id="WP_069702069.1">
    <property type="nucleotide sequence ID" value="NZ_MJAT01000014.1"/>
</dbReference>
<name>A0A1E5L617_9FIRM</name>
<keyword evidence="2" id="KW-1185">Reference proteome</keyword>
<evidence type="ECO:0000313" key="2">
    <source>
        <dbReference type="Proteomes" id="UP000095255"/>
    </source>
</evidence>
<proteinExistence type="predicted"/>
<dbReference type="InterPro" id="IPR020256">
    <property type="entry name" value="Spore_coat_CotJA"/>
</dbReference>
<reference evidence="1 2" key="1">
    <citation type="submission" date="2016-09" db="EMBL/GenBank/DDBJ databases">
        <title>Desulfuribacillus arsenicus sp. nov., an obligately anaerobic, dissimilatory arsenic- and antimonate-reducing bacterium isolated from anoxic sediments.</title>
        <authorList>
            <person name="Abin C.A."/>
            <person name="Hollibaugh J.T."/>
        </authorList>
    </citation>
    <scope>NUCLEOTIDE SEQUENCE [LARGE SCALE GENOMIC DNA]</scope>
    <source>
        <strain evidence="1 2">MLFW-2</strain>
    </source>
</reference>
<gene>
    <name evidence="1" type="ORF">BHU72_15040</name>
</gene>
<sequence length="72" mass="8315">MDNYTTEQAAIQGFTDVQQVTPVMPIYPVLPMPFDPFCPQFSPQEALEKGTLFKWLYDPYVPTMPRRRGLFG</sequence>
<dbReference type="Proteomes" id="UP000095255">
    <property type="component" value="Unassembled WGS sequence"/>
</dbReference>
<organism evidence="1 2">
    <name type="scientific">Desulfuribacillus stibiiarsenatis</name>
    <dbReference type="NCBI Taxonomy" id="1390249"/>
    <lineage>
        <taxon>Bacteria</taxon>
        <taxon>Bacillati</taxon>
        <taxon>Bacillota</taxon>
        <taxon>Desulfuribacillia</taxon>
        <taxon>Desulfuribacillales</taxon>
        <taxon>Desulfuribacillaceae</taxon>
        <taxon>Desulfuribacillus</taxon>
    </lineage>
</organism>
<dbReference type="Pfam" id="PF11007">
    <property type="entry name" value="CotJA"/>
    <property type="match status" value="1"/>
</dbReference>
<dbReference type="OrthoDB" id="2376696at2"/>
<evidence type="ECO:0000313" key="1">
    <source>
        <dbReference type="EMBL" id="OEH85556.1"/>
    </source>
</evidence>
<evidence type="ECO:0008006" key="3">
    <source>
        <dbReference type="Google" id="ProtNLM"/>
    </source>
</evidence>